<dbReference type="InterPro" id="IPR016170">
    <property type="entry name" value="Cytok_DH_C_sf"/>
</dbReference>
<dbReference type="CDD" id="cd11607">
    <property type="entry name" value="DENR_C"/>
    <property type="match status" value="1"/>
</dbReference>
<dbReference type="SUPFAM" id="SSF55159">
    <property type="entry name" value="eIF1-like"/>
    <property type="match status" value="1"/>
</dbReference>
<comment type="similarity">
    <text evidence="3">Belongs to the DENR family.</text>
</comment>
<accession>A0A2N9EP95</accession>
<dbReference type="InterPro" id="IPR016166">
    <property type="entry name" value="FAD-bd_PCMH"/>
</dbReference>
<feature type="compositionally biased region" description="Polar residues" evidence="9">
    <location>
        <begin position="457"/>
        <end position="474"/>
    </location>
</feature>
<dbReference type="Pfam" id="PF01253">
    <property type="entry name" value="SUI1"/>
    <property type="match status" value="1"/>
</dbReference>
<feature type="region of interest" description="Disordered" evidence="9">
    <location>
        <begin position="455"/>
        <end position="478"/>
    </location>
</feature>
<feature type="domain" description="SUI1" evidence="10">
    <location>
        <begin position="495"/>
        <end position="566"/>
    </location>
</feature>
<evidence type="ECO:0000256" key="6">
    <source>
        <dbReference type="ARBA" id="ARBA00022827"/>
    </source>
</evidence>
<evidence type="ECO:0000256" key="5">
    <source>
        <dbReference type="ARBA" id="ARBA00022630"/>
    </source>
</evidence>
<dbReference type="Pfam" id="PF01565">
    <property type="entry name" value="FAD_binding_4"/>
    <property type="match status" value="1"/>
</dbReference>
<dbReference type="SUPFAM" id="SSF56176">
    <property type="entry name" value="FAD-binding/transporter-associated domain-like"/>
    <property type="match status" value="1"/>
</dbReference>
<dbReference type="GO" id="GO:0009690">
    <property type="term" value="P:cytokinin metabolic process"/>
    <property type="evidence" value="ECO:0007669"/>
    <property type="project" value="InterPro"/>
</dbReference>
<keyword evidence="7" id="KW-0560">Oxidoreductase</keyword>
<dbReference type="Gene3D" id="3.30.465.10">
    <property type="match status" value="1"/>
</dbReference>
<evidence type="ECO:0000256" key="4">
    <source>
        <dbReference type="ARBA" id="ARBA00011928"/>
    </source>
</evidence>
<dbReference type="GO" id="GO:0003743">
    <property type="term" value="F:translation initiation factor activity"/>
    <property type="evidence" value="ECO:0007669"/>
    <property type="project" value="InterPro"/>
</dbReference>
<evidence type="ECO:0000313" key="12">
    <source>
        <dbReference type="EMBL" id="SPC76638.1"/>
    </source>
</evidence>
<organism evidence="12">
    <name type="scientific">Fagus sylvatica</name>
    <name type="common">Beechnut</name>
    <dbReference type="NCBI Taxonomy" id="28930"/>
    <lineage>
        <taxon>Eukaryota</taxon>
        <taxon>Viridiplantae</taxon>
        <taxon>Streptophyta</taxon>
        <taxon>Embryophyta</taxon>
        <taxon>Tracheophyta</taxon>
        <taxon>Spermatophyta</taxon>
        <taxon>Magnoliopsida</taxon>
        <taxon>eudicotyledons</taxon>
        <taxon>Gunneridae</taxon>
        <taxon>Pentapetalae</taxon>
        <taxon>rosids</taxon>
        <taxon>fabids</taxon>
        <taxon>Fagales</taxon>
        <taxon>Fagaceae</taxon>
        <taxon>Fagus</taxon>
    </lineage>
</organism>
<dbReference type="NCBIfam" id="TIGR01159">
    <property type="entry name" value="DRP1"/>
    <property type="match status" value="1"/>
</dbReference>
<dbReference type="InterPro" id="IPR001950">
    <property type="entry name" value="SUI1"/>
</dbReference>
<evidence type="ECO:0000259" key="11">
    <source>
        <dbReference type="PROSITE" id="PS51387"/>
    </source>
</evidence>
<comment type="similarity">
    <text evidence="2">Belongs to the oxygen-dependent FAD-linked oxidoreductase family.</text>
</comment>
<reference evidence="12" key="1">
    <citation type="submission" date="2018-02" db="EMBL/GenBank/DDBJ databases">
        <authorList>
            <person name="Cohen D.B."/>
            <person name="Kent A.D."/>
        </authorList>
    </citation>
    <scope>NUCLEOTIDE SEQUENCE</scope>
</reference>
<feature type="domain" description="FAD-binding PCMH-type" evidence="11">
    <location>
        <begin position="1"/>
        <end position="129"/>
    </location>
</feature>
<dbReference type="PANTHER" id="PTHR13878">
    <property type="entry name" value="GULONOLACTONE OXIDASE"/>
    <property type="match status" value="1"/>
</dbReference>
<evidence type="ECO:0000256" key="1">
    <source>
        <dbReference type="ARBA" id="ARBA00001974"/>
    </source>
</evidence>
<dbReference type="InterPro" id="IPR036318">
    <property type="entry name" value="FAD-bd_PCMH-like_sf"/>
</dbReference>
<protein>
    <recommendedName>
        <fullName evidence="4">cytokinin dehydrogenase</fullName>
        <ecNumber evidence="4">1.5.99.12</ecNumber>
    </recommendedName>
</protein>
<dbReference type="GO" id="GO:0019139">
    <property type="term" value="F:cytokinin dehydrogenase activity"/>
    <property type="evidence" value="ECO:0007669"/>
    <property type="project" value="UniProtKB-EC"/>
</dbReference>
<dbReference type="InterPro" id="IPR006094">
    <property type="entry name" value="Oxid_FAD_bind_N"/>
</dbReference>
<dbReference type="PANTHER" id="PTHR13878:SF115">
    <property type="entry name" value="CYTOKININ DEHYDROGENASE"/>
    <property type="match status" value="1"/>
</dbReference>
<comment type="catalytic activity">
    <reaction evidence="8">
        <text>N(6)-dimethylallyladenine + A + H2O = 3-methyl-2-butenal + adenine + AH2</text>
        <dbReference type="Rhea" id="RHEA:13625"/>
        <dbReference type="ChEBI" id="CHEBI:13193"/>
        <dbReference type="ChEBI" id="CHEBI:15377"/>
        <dbReference type="ChEBI" id="CHEBI:15825"/>
        <dbReference type="ChEBI" id="CHEBI:16708"/>
        <dbReference type="ChEBI" id="CHEBI:17499"/>
        <dbReference type="ChEBI" id="CHEBI:17660"/>
        <dbReference type="EC" id="1.5.99.12"/>
    </reaction>
</comment>
<dbReference type="EMBL" id="OIVN01000225">
    <property type="protein sequence ID" value="SPC76638.1"/>
    <property type="molecule type" value="Genomic_DNA"/>
</dbReference>
<dbReference type="InterPro" id="IPR015345">
    <property type="entry name" value="Cytokinin_DH_FAD/cytokin-bd"/>
</dbReference>
<dbReference type="InterPro" id="IPR046447">
    <property type="entry name" value="DENR_C"/>
</dbReference>
<proteinExistence type="inferred from homology"/>
<dbReference type="Pfam" id="PF21023">
    <property type="entry name" value="DENR_N"/>
    <property type="match status" value="1"/>
</dbReference>
<dbReference type="PROSITE" id="PS51387">
    <property type="entry name" value="FAD_PCMH"/>
    <property type="match status" value="1"/>
</dbReference>
<dbReference type="InterPro" id="IPR050432">
    <property type="entry name" value="FAD-linked_Oxidoreductases_BP"/>
</dbReference>
<dbReference type="InterPro" id="IPR016169">
    <property type="entry name" value="FAD-bd_PCMH_sub2"/>
</dbReference>
<dbReference type="AlphaFoldDB" id="A0A2N9EP95"/>
<dbReference type="PROSITE" id="PS50296">
    <property type="entry name" value="SUI1"/>
    <property type="match status" value="1"/>
</dbReference>
<evidence type="ECO:0000256" key="8">
    <source>
        <dbReference type="ARBA" id="ARBA00048224"/>
    </source>
</evidence>
<evidence type="ECO:0000256" key="7">
    <source>
        <dbReference type="ARBA" id="ARBA00023002"/>
    </source>
</evidence>
<keyword evidence="6" id="KW-0274">FAD</keyword>
<evidence type="ECO:0000256" key="9">
    <source>
        <dbReference type="SAM" id="MobiDB-lite"/>
    </source>
</evidence>
<sequence>MTSLDKSRINVSGILVSSSPSLGYYADVGAELLWIDVLHATLEHGLTPVSWTDYLYLTVGGTLSQGGISGQAFRFGPQISNVYEMDVITGKGDFVTCSEKENSELYYAVLGGLGQFGIITRARIALEPAPKMAKWIRVFYNDFSAFTRDQERLISINGRSQINALDYVEGLVIMNRGNPFQVFTFPESDQSRIISLLNKHGIIYYIEIAKYYDDHTQNTVEKELQLLLKELSFLPEFVYEKDVSRVDFLNRVKSEELFLRSILQWEVPHPWFELLIPKSRIFDFHSGVFEEIIMKQNIPGGLILVFPMNRNKWDDNMSAVVPDEDVFYLVSLLRSSDFNDWEALEYQNEEIHQFCDKVGIKARMYQPHYKTQEEWILKHFGSREAERKRELEVRAVMSEKPQPVRVVYCGVCSLPAEYCEFGSDFEKCKPWLIRNAPELYPDLLKEANAKEADKVTEQLQSTGISSDGATPSATKQEEVKRLPGGKIKKKDKQEVIIEKVIRNKRKCITTVKGLELFGVKLSDASKKLGKKFATGASVVKGPTEKEQIDVQGDISYDIVEFITDTWPDVKCLTSFVRCCVG</sequence>
<dbReference type="SUPFAM" id="SSF55103">
    <property type="entry name" value="FAD-linked oxidases, C-terminal domain"/>
    <property type="match status" value="1"/>
</dbReference>
<dbReference type="InterPro" id="IPR048517">
    <property type="entry name" value="DENR_N"/>
</dbReference>
<keyword evidence="5" id="KW-0285">Flavoprotein</keyword>
<dbReference type="InterPro" id="IPR016164">
    <property type="entry name" value="FAD-linked_Oxase-like_C"/>
</dbReference>
<dbReference type="EC" id="1.5.99.12" evidence="4"/>
<evidence type="ECO:0000259" key="10">
    <source>
        <dbReference type="PROSITE" id="PS50296"/>
    </source>
</evidence>
<dbReference type="InterPro" id="IPR005873">
    <property type="entry name" value="DENR_eukaryotes"/>
</dbReference>
<dbReference type="Pfam" id="PF09265">
    <property type="entry name" value="Cytokin-bind"/>
    <property type="match status" value="1"/>
</dbReference>
<name>A0A2N9EP95_FAGSY</name>
<dbReference type="Gene3D" id="3.40.462.10">
    <property type="entry name" value="FAD-linked oxidases, C-terminal domain"/>
    <property type="match status" value="1"/>
</dbReference>
<dbReference type="InterPro" id="IPR036877">
    <property type="entry name" value="SUI1_dom_sf"/>
</dbReference>
<dbReference type="GO" id="GO:0071949">
    <property type="term" value="F:FAD binding"/>
    <property type="evidence" value="ECO:0007669"/>
    <property type="project" value="InterPro"/>
</dbReference>
<comment type="cofactor">
    <cofactor evidence="1">
        <name>FAD</name>
        <dbReference type="ChEBI" id="CHEBI:57692"/>
    </cofactor>
</comment>
<evidence type="ECO:0000256" key="2">
    <source>
        <dbReference type="ARBA" id="ARBA00005466"/>
    </source>
</evidence>
<gene>
    <name evidence="12" type="ORF">FSB_LOCUS4520</name>
</gene>
<dbReference type="Gene3D" id="3.30.780.10">
    <property type="entry name" value="SUI1-like domain"/>
    <property type="match status" value="1"/>
</dbReference>
<evidence type="ECO:0000256" key="3">
    <source>
        <dbReference type="ARBA" id="ARBA00007514"/>
    </source>
</evidence>